<reference evidence="2 3" key="1">
    <citation type="submission" date="2020-01" db="EMBL/GenBank/DDBJ databases">
        <title>A novel Bacillus sp. from Pasinler.</title>
        <authorList>
            <person name="Adiguzel A."/>
            <person name="Ay H."/>
            <person name="Baltaci M.O."/>
        </authorList>
    </citation>
    <scope>NUCLEOTIDE SEQUENCE [LARGE SCALE GENOMIC DNA]</scope>
    <source>
        <strain evidence="2 3">P1</strain>
    </source>
</reference>
<keyword evidence="3" id="KW-1185">Reference proteome</keyword>
<gene>
    <name evidence="2" type="ORF">GW534_10660</name>
</gene>
<evidence type="ECO:0000256" key="1">
    <source>
        <dbReference type="SAM" id="Coils"/>
    </source>
</evidence>
<comment type="caution">
    <text evidence="2">The sequence shown here is derived from an EMBL/GenBank/DDBJ whole genome shotgun (WGS) entry which is preliminary data.</text>
</comment>
<proteinExistence type="predicted"/>
<name>A0ABX0A479_9BACI</name>
<feature type="coiled-coil region" evidence="1">
    <location>
        <begin position="5"/>
        <end position="32"/>
    </location>
</feature>
<evidence type="ECO:0000313" key="3">
    <source>
        <dbReference type="Proteomes" id="UP000743899"/>
    </source>
</evidence>
<accession>A0ABX0A479</accession>
<sequence length="119" mass="14078">MVEKYYKLHKQVKELEKELSQLKKTFNQYFDLTVGPNEKGILQFDTFVLQRNIRLSEKFREEEAVQKLEALNLIDCVKVEKRVDEEKVKAAVTLGLLEEEELNNLKERKYSSVISVKEK</sequence>
<evidence type="ECO:0000313" key="2">
    <source>
        <dbReference type="EMBL" id="NCU18176.1"/>
    </source>
</evidence>
<dbReference type="Proteomes" id="UP000743899">
    <property type="component" value="Unassembled WGS sequence"/>
</dbReference>
<dbReference type="EMBL" id="JAACYS010000049">
    <property type="protein sequence ID" value="NCU18176.1"/>
    <property type="molecule type" value="Genomic_DNA"/>
</dbReference>
<keyword evidence="1" id="KW-0175">Coiled coil</keyword>
<protein>
    <submittedName>
        <fullName evidence="2">Uncharacterized protein</fullName>
    </submittedName>
</protein>
<organism evidence="2 3">
    <name type="scientific">Pallidibacillus pasinlerensis</name>
    <dbReference type="NCBI Taxonomy" id="2703818"/>
    <lineage>
        <taxon>Bacteria</taxon>
        <taxon>Bacillati</taxon>
        <taxon>Bacillota</taxon>
        <taxon>Bacilli</taxon>
        <taxon>Bacillales</taxon>
        <taxon>Bacillaceae</taxon>
        <taxon>Pallidibacillus</taxon>
    </lineage>
</organism>